<dbReference type="Proteomes" id="UP000192328">
    <property type="component" value="Unassembled WGS sequence"/>
</dbReference>
<dbReference type="EMBL" id="FWXZ01000002">
    <property type="protein sequence ID" value="SMC57115.1"/>
    <property type="molecule type" value="Genomic_DNA"/>
</dbReference>
<comment type="caution">
    <text evidence="1">The sequence shown here is derived from an EMBL/GenBank/DDBJ whole genome shotgun (WGS) entry which is preliminary data.</text>
</comment>
<accession>A0AC61PL39</accession>
<organism evidence="1 2">
    <name type="scientific">Aristaeella lactis</name>
    <dbReference type="NCBI Taxonomy" id="3046383"/>
    <lineage>
        <taxon>Bacteria</taxon>
        <taxon>Bacillati</taxon>
        <taxon>Bacillota</taxon>
        <taxon>Clostridia</taxon>
        <taxon>Eubacteriales</taxon>
        <taxon>Aristaeellaceae</taxon>
        <taxon>Aristaeella</taxon>
    </lineage>
</organism>
<keyword evidence="2" id="KW-1185">Reference proteome</keyword>
<protein>
    <submittedName>
        <fullName evidence="1">PEP-CTERM protein-sorting domain-containing protein</fullName>
    </submittedName>
</protein>
<reference evidence="1" key="1">
    <citation type="submission" date="2017-04" db="EMBL/GenBank/DDBJ databases">
        <authorList>
            <person name="Varghese N."/>
            <person name="Submissions S."/>
        </authorList>
    </citation>
    <scope>NUCLEOTIDE SEQUENCE</scope>
    <source>
        <strain evidence="1">WTE2008</strain>
    </source>
</reference>
<evidence type="ECO:0000313" key="2">
    <source>
        <dbReference type="Proteomes" id="UP000192328"/>
    </source>
</evidence>
<gene>
    <name evidence="1" type="ORF">SAMN06297397_1419</name>
</gene>
<proteinExistence type="predicted"/>
<name>A0AC61PL39_9FIRM</name>
<sequence length="123" mass="14786">MFQRISGFFRRLFGNKGFRRACWVFLGLFVVYYLYNMALFLQALIRAGFTLRYAIRVVLRTPLVFRSISPFWSVLLGVFIGLAWFFYRRWKNTETEKTEEKEPEVPSSVSEEDFPDTNRHMYQ</sequence>
<evidence type="ECO:0000313" key="1">
    <source>
        <dbReference type="EMBL" id="SMC57115.1"/>
    </source>
</evidence>